<comment type="caution">
    <text evidence="2">The sequence shown here is derived from an EMBL/GenBank/DDBJ whole genome shotgun (WGS) entry which is preliminary data.</text>
</comment>
<dbReference type="Pfam" id="PF01370">
    <property type="entry name" value="Epimerase"/>
    <property type="match status" value="1"/>
</dbReference>
<reference evidence="2 3" key="1">
    <citation type="submission" date="2019-07" db="EMBL/GenBank/DDBJ databases">
        <title>R&amp;d 2014.</title>
        <authorList>
            <person name="Klenk H.-P."/>
        </authorList>
    </citation>
    <scope>NUCLEOTIDE SEQUENCE [LARGE SCALE GENOMIC DNA]</scope>
    <source>
        <strain evidence="2 3">DSM 45764</strain>
    </source>
</reference>
<sequence length="278" mass="28407">MTTQGRTTTLVTGGTGTTGSRVTARLRAAGHTAVPASRSGARRLDWAGPSGWDAALAGADAVYLAYAPDLAVPGAGETLAAFTGRAAAAGARRVVLLSGRGEPGAQAAEQLVAAAADAGGLEWTVLRCSWFAQNFTEGAFAPAMAEGELALPVGMVREPFLDADDIADVAMAALLGDGHAGRVHELTGPRALTFAEAVAEVAAATGRPAHFRTEPVEEHLAGLAAAGVSDDVRELMRHLFTEVLDGRNTATTDGVRRVLGREPADVAAHVRCAAPARV</sequence>
<name>A0A562IL11_9ACTN</name>
<dbReference type="OrthoDB" id="3243290at2"/>
<feature type="domain" description="NAD-dependent epimerase/dehydratase" evidence="1">
    <location>
        <begin position="10"/>
        <end position="94"/>
    </location>
</feature>
<dbReference type="AlphaFoldDB" id="A0A562IL11"/>
<protein>
    <submittedName>
        <fullName evidence="2">Uncharacterized protein YbjT (DUF2867 family)</fullName>
    </submittedName>
</protein>
<dbReference type="Gene3D" id="3.90.25.10">
    <property type="entry name" value="UDP-galactose 4-epimerase, domain 1"/>
    <property type="match status" value="1"/>
</dbReference>
<dbReference type="InterPro" id="IPR051604">
    <property type="entry name" value="Ergot_Alk_Oxidoreductase"/>
</dbReference>
<dbReference type="EMBL" id="VLKF01000001">
    <property type="protein sequence ID" value="TWH71701.1"/>
    <property type="molecule type" value="Genomic_DNA"/>
</dbReference>
<dbReference type="Proteomes" id="UP000321490">
    <property type="component" value="Unassembled WGS sequence"/>
</dbReference>
<organism evidence="2 3">
    <name type="scientific">Modestobacter roseus</name>
    <dbReference type="NCBI Taxonomy" id="1181884"/>
    <lineage>
        <taxon>Bacteria</taxon>
        <taxon>Bacillati</taxon>
        <taxon>Actinomycetota</taxon>
        <taxon>Actinomycetes</taxon>
        <taxon>Geodermatophilales</taxon>
        <taxon>Geodermatophilaceae</taxon>
        <taxon>Modestobacter</taxon>
    </lineage>
</organism>
<evidence type="ECO:0000259" key="1">
    <source>
        <dbReference type="Pfam" id="PF01370"/>
    </source>
</evidence>
<dbReference type="Gene3D" id="3.40.50.720">
    <property type="entry name" value="NAD(P)-binding Rossmann-like Domain"/>
    <property type="match status" value="1"/>
</dbReference>
<evidence type="ECO:0000313" key="2">
    <source>
        <dbReference type="EMBL" id="TWH71701.1"/>
    </source>
</evidence>
<dbReference type="SUPFAM" id="SSF51735">
    <property type="entry name" value="NAD(P)-binding Rossmann-fold domains"/>
    <property type="match status" value="1"/>
</dbReference>
<dbReference type="PANTHER" id="PTHR43162">
    <property type="match status" value="1"/>
</dbReference>
<dbReference type="PANTHER" id="PTHR43162:SF1">
    <property type="entry name" value="PRESTALK A DIFFERENTIATION PROTEIN A"/>
    <property type="match status" value="1"/>
</dbReference>
<evidence type="ECO:0000313" key="3">
    <source>
        <dbReference type="Proteomes" id="UP000321490"/>
    </source>
</evidence>
<dbReference type="InterPro" id="IPR036291">
    <property type="entry name" value="NAD(P)-bd_dom_sf"/>
</dbReference>
<dbReference type="InterPro" id="IPR001509">
    <property type="entry name" value="Epimerase_deHydtase"/>
</dbReference>
<accession>A0A562IL11</accession>
<proteinExistence type="predicted"/>
<gene>
    <name evidence="2" type="ORF">JD78_00199</name>
</gene>
<keyword evidence="3" id="KW-1185">Reference proteome</keyword>